<organism evidence="2">
    <name type="scientific">Rhizophora mucronata</name>
    <name type="common">Asiatic mangrove</name>
    <dbReference type="NCBI Taxonomy" id="61149"/>
    <lineage>
        <taxon>Eukaryota</taxon>
        <taxon>Viridiplantae</taxon>
        <taxon>Streptophyta</taxon>
        <taxon>Embryophyta</taxon>
        <taxon>Tracheophyta</taxon>
        <taxon>Spermatophyta</taxon>
        <taxon>Magnoliopsida</taxon>
        <taxon>eudicotyledons</taxon>
        <taxon>Gunneridae</taxon>
        <taxon>Pentapetalae</taxon>
        <taxon>rosids</taxon>
        <taxon>fabids</taxon>
        <taxon>Malpighiales</taxon>
        <taxon>Rhizophoraceae</taxon>
        <taxon>Rhizophora</taxon>
    </lineage>
</organism>
<reference evidence="2" key="1">
    <citation type="submission" date="2018-02" db="EMBL/GenBank/DDBJ databases">
        <title>Rhizophora mucronata_Transcriptome.</title>
        <authorList>
            <person name="Meera S.P."/>
            <person name="Sreeshan A."/>
            <person name="Augustine A."/>
        </authorList>
    </citation>
    <scope>NUCLEOTIDE SEQUENCE</scope>
    <source>
        <tissue evidence="2">Leaf</tissue>
    </source>
</reference>
<dbReference type="EMBL" id="GGEC01085534">
    <property type="protein sequence ID" value="MBX66018.1"/>
    <property type="molecule type" value="Transcribed_RNA"/>
</dbReference>
<accession>A0A2P2QGA6</accession>
<sequence length="48" mass="6050">MFYYIYRILIFESDLNFSVSFLGFVFLWFRFLIQPYPNKCRNPCLTYY</sequence>
<evidence type="ECO:0000256" key="1">
    <source>
        <dbReference type="SAM" id="Phobius"/>
    </source>
</evidence>
<proteinExistence type="predicted"/>
<name>A0A2P2QGA6_RHIMU</name>
<keyword evidence="1" id="KW-0472">Membrane</keyword>
<keyword evidence="1" id="KW-1133">Transmembrane helix</keyword>
<protein>
    <submittedName>
        <fullName evidence="2">Uncharacterized protein</fullName>
    </submittedName>
</protein>
<evidence type="ECO:0000313" key="2">
    <source>
        <dbReference type="EMBL" id="MBX66018.1"/>
    </source>
</evidence>
<dbReference type="AlphaFoldDB" id="A0A2P2QGA6"/>
<feature type="transmembrane region" description="Helical" evidence="1">
    <location>
        <begin position="15"/>
        <end position="33"/>
    </location>
</feature>
<keyword evidence="1" id="KW-0812">Transmembrane</keyword>